<evidence type="ECO:0000313" key="1">
    <source>
        <dbReference type="EMBL" id="SVB21262.1"/>
    </source>
</evidence>
<accession>A0A382C661</accession>
<gene>
    <name evidence="1" type="ORF">METZ01_LOCUS174116</name>
</gene>
<dbReference type="AlphaFoldDB" id="A0A382C661"/>
<organism evidence="1">
    <name type="scientific">marine metagenome</name>
    <dbReference type="NCBI Taxonomy" id="408172"/>
    <lineage>
        <taxon>unclassified sequences</taxon>
        <taxon>metagenomes</taxon>
        <taxon>ecological metagenomes</taxon>
    </lineage>
</organism>
<feature type="non-terminal residue" evidence="1">
    <location>
        <position position="1"/>
    </location>
</feature>
<dbReference type="EMBL" id="UINC01032880">
    <property type="protein sequence ID" value="SVB21262.1"/>
    <property type="molecule type" value="Genomic_DNA"/>
</dbReference>
<protein>
    <submittedName>
        <fullName evidence="1">Uncharacterized protein</fullName>
    </submittedName>
</protein>
<reference evidence="1" key="1">
    <citation type="submission" date="2018-05" db="EMBL/GenBank/DDBJ databases">
        <authorList>
            <person name="Lanie J.A."/>
            <person name="Ng W.-L."/>
            <person name="Kazmierczak K.M."/>
            <person name="Andrzejewski T.M."/>
            <person name="Davidsen T.M."/>
            <person name="Wayne K.J."/>
            <person name="Tettelin H."/>
            <person name="Glass J.I."/>
            <person name="Rusch D."/>
            <person name="Podicherti R."/>
            <person name="Tsui H.-C.T."/>
            <person name="Winkler M.E."/>
        </authorList>
    </citation>
    <scope>NUCLEOTIDE SEQUENCE</scope>
</reference>
<name>A0A382C661_9ZZZZ</name>
<proteinExistence type="predicted"/>
<sequence length="207" mass="22695">SGDKELTAFAREQLGEYARQAGFYREQLAMLPDGGQADALRLACDHHFELRLQVIFKVLRLFDAMIDYEKLFRVAAEGGENARAEVGEVLEGVLGQADAERIISLAKPMPTGEPAGLGHFVETFRGSDSRWVLAGLLWMVGADGYAGHGDFVRDSLRHDEAVVRETALEIFLANEPGGEAVAKQCELSVMDTCEAVVRLAKRKLSTL</sequence>